<dbReference type="PANTHER" id="PTHR13100:SF10">
    <property type="entry name" value="CELL GROWTH-REGULATING NUCLEOLAR PROTEIN"/>
    <property type="match status" value="1"/>
</dbReference>
<dbReference type="GO" id="GO:0000122">
    <property type="term" value="P:negative regulation of transcription by RNA polymerase II"/>
    <property type="evidence" value="ECO:0007669"/>
    <property type="project" value="TreeGrafter"/>
</dbReference>
<dbReference type="EMBL" id="JAPWTK010000999">
    <property type="protein sequence ID" value="KAJ8934700.1"/>
    <property type="molecule type" value="Genomic_DNA"/>
</dbReference>
<dbReference type="Gene3D" id="3.30.1490.490">
    <property type="match status" value="1"/>
</dbReference>
<keyword evidence="11" id="KW-1185">Reference proteome</keyword>
<evidence type="ECO:0000259" key="9">
    <source>
        <dbReference type="Pfam" id="PF08790"/>
    </source>
</evidence>
<dbReference type="PANTHER" id="PTHR13100">
    <property type="entry name" value="CELL GROWTH-REGULATING NUCLEOLAR PROTEIN LYAR"/>
    <property type="match status" value="1"/>
</dbReference>
<keyword evidence="4 7" id="KW-0863">Zinc-finger</keyword>
<keyword evidence="3" id="KW-0677">Repeat</keyword>
<dbReference type="SUPFAM" id="SSF57667">
    <property type="entry name" value="beta-beta-alpha zinc fingers"/>
    <property type="match status" value="2"/>
</dbReference>
<feature type="region of interest" description="Disordered" evidence="8">
    <location>
        <begin position="148"/>
        <end position="211"/>
    </location>
</feature>
<comment type="caution">
    <text evidence="10">The sequence shown here is derived from an EMBL/GenBank/DDBJ whole genome shotgun (WGS) entry which is preliminary data.</text>
</comment>
<dbReference type="Proteomes" id="UP001162162">
    <property type="component" value="Unassembled WGS sequence"/>
</dbReference>
<sequence length="317" mass="36995">MVVFTCNNCGESLQKPRVEKHYAFMCKTAKSLTCVDCFKDFRGEEYVVHTKCLTEDERYAAKGTYVNGITKKGEVKQESWVEMIKSILESDINMKPSCSGLLNNISNYGNVPRKKNKFMNFIKSSSGGRVNMKDAEEVWNVIENYKQKQAKSDEQTMNKEKTSGQNEEKNIKEEKDNKNEENNKRKRKTSNGDEPDKEENIPTKKKKQKNCEEHILTEETVETETKKFRFQDVILEILMSKKKHFLKETSKKSSEKEVTTKIIKKFNTKLKKVPDLEINDDTFRVGLKLFMVKQSRVYIDIQKKNVINSGYESVRWK</sequence>
<proteinExistence type="predicted"/>
<dbReference type="InterPro" id="IPR036236">
    <property type="entry name" value="Znf_C2H2_sf"/>
</dbReference>
<dbReference type="Pfam" id="PF08790">
    <property type="entry name" value="zf-LYAR"/>
    <property type="match status" value="1"/>
</dbReference>
<dbReference type="FunFam" id="3.30.1490.490:FF:000001">
    <property type="entry name" value="cell growth-regulating nucleolar protein-like"/>
    <property type="match status" value="1"/>
</dbReference>
<dbReference type="AlphaFoldDB" id="A0AAV8X7X2"/>
<evidence type="ECO:0000256" key="3">
    <source>
        <dbReference type="ARBA" id="ARBA00022737"/>
    </source>
</evidence>
<evidence type="ECO:0000256" key="7">
    <source>
        <dbReference type="PROSITE-ProRule" id="PRU01145"/>
    </source>
</evidence>
<keyword evidence="6" id="KW-0539">Nucleus</keyword>
<evidence type="ECO:0000256" key="5">
    <source>
        <dbReference type="ARBA" id="ARBA00022833"/>
    </source>
</evidence>
<evidence type="ECO:0000256" key="8">
    <source>
        <dbReference type="SAM" id="MobiDB-lite"/>
    </source>
</evidence>
<evidence type="ECO:0000256" key="4">
    <source>
        <dbReference type="ARBA" id="ARBA00022771"/>
    </source>
</evidence>
<evidence type="ECO:0000313" key="11">
    <source>
        <dbReference type="Proteomes" id="UP001162162"/>
    </source>
</evidence>
<gene>
    <name evidence="10" type="ORF">NQ318_009575</name>
</gene>
<organism evidence="10 11">
    <name type="scientific">Aromia moschata</name>
    <dbReference type="NCBI Taxonomy" id="1265417"/>
    <lineage>
        <taxon>Eukaryota</taxon>
        <taxon>Metazoa</taxon>
        <taxon>Ecdysozoa</taxon>
        <taxon>Arthropoda</taxon>
        <taxon>Hexapoda</taxon>
        <taxon>Insecta</taxon>
        <taxon>Pterygota</taxon>
        <taxon>Neoptera</taxon>
        <taxon>Endopterygota</taxon>
        <taxon>Coleoptera</taxon>
        <taxon>Polyphaga</taxon>
        <taxon>Cucujiformia</taxon>
        <taxon>Chrysomeloidea</taxon>
        <taxon>Cerambycidae</taxon>
        <taxon>Cerambycinae</taxon>
        <taxon>Callichromatini</taxon>
        <taxon>Aromia</taxon>
    </lineage>
</organism>
<protein>
    <recommendedName>
        <fullName evidence="9">Zinc finger C2H2 LYAR-type domain-containing protein</fullName>
    </recommendedName>
</protein>
<comment type="subcellular location">
    <subcellularLocation>
        <location evidence="1">Nucleus</location>
    </subcellularLocation>
</comment>
<dbReference type="InterPro" id="IPR039999">
    <property type="entry name" value="LYAR"/>
</dbReference>
<feature type="compositionally biased region" description="Basic and acidic residues" evidence="8">
    <location>
        <begin position="150"/>
        <end position="183"/>
    </location>
</feature>
<keyword evidence="5" id="KW-0862">Zinc</keyword>
<evidence type="ECO:0000313" key="10">
    <source>
        <dbReference type="EMBL" id="KAJ8934700.1"/>
    </source>
</evidence>
<dbReference type="GO" id="GO:0006364">
    <property type="term" value="P:rRNA processing"/>
    <property type="evidence" value="ECO:0007669"/>
    <property type="project" value="TreeGrafter"/>
</dbReference>
<dbReference type="GO" id="GO:0005730">
    <property type="term" value="C:nucleolus"/>
    <property type="evidence" value="ECO:0007669"/>
    <property type="project" value="TreeGrafter"/>
</dbReference>
<feature type="domain" description="Zinc finger C2H2 LYAR-type" evidence="9">
    <location>
        <begin position="32"/>
        <end position="59"/>
    </location>
</feature>
<evidence type="ECO:0000256" key="6">
    <source>
        <dbReference type="ARBA" id="ARBA00023242"/>
    </source>
</evidence>
<name>A0AAV8X7X2_9CUCU</name>
<reference evidence="10" key="1">
    <citation type="journal article" date="2023" name="Insect Mol. Biol.">
        <title>Genome sequencing provides insights into the evolution of gene families encoding plant cell wall-degrading enzymes in longhorned beetles.</title>
        <authorList>
            <person name="Shin N.R."/>
            <person name="Okamura Y."/>
            <person name="Kirsch R."/>
            <person name="Pauchet Y."/>
        </authorList>
    </citation>
    <scope>NUCLEOTIDE SEQUENCE</scope>
    <source>
        <strain evidence="10">AMC_N1</strain>
    </source>
</reference>
<accession>A0AAV8X7X2</accession>
<dbReference type="InterPro" id="IPR014898">
    <property type="entry name" value="Znf_C2H2_LYAR"/>
</dbReference>
<evidence type="ECO:0000256" key="2">
    <source>
        <dbReference type="ARBA" id="ARBA00022723"/>
    </source>
</evidence>
<keyword evidence="2" id="KW-0479">Metal-binding</keyword>
<dbReference type="GO" id="GO:0003677">
    <property type="term" value="F:DNA binding"/>
    <property type="evidence" value="ECO:0007669"/>
    <property type="project" value="InterPro"/>
</dbReference>
<dbReference type="PROSITE" id="PS51804">
    <property type="entry name" value="ZF_C2HC_LYAR"/>
    <property type="match status" value="1"/>
</dbReference>
<dbReference type="GO" id="GO:0008270">
    <property type="term" value="F:zinc ion binding"/>
    <property type="evidence" value="ECO:0007669"/>
    <property type="project" value="UniProtKB-KW"/>
</dbReference>
<evidence type="ECO:0000256" key="1">
    <source>
        <dbReference type="ARBA" id="ARBA00004123"/>
    </source>
</evidence>